<dbReference type="InterPro" id="IPR029058">
    <property type="entry name" value="AB_hydrolase_fold"/>
</dbReference>
<keyword evidence="3" id="KW-1185">Reference proteome</keyword>
<dbReference type="EMBL" id="JAXUHJ010000014">
    <property type="protein sequence ID" value="MEJ8543352.1"/>
    <property type="molecule type" value="Genomic_DNA"/>
</dbReference>
<reference evidence="1 3" key="2">
    <citation type="submission" date="2023-12" db="EMBL/GenBank/DDBJ databases">
        <title>Phenotypic and Genomic Characterization of Methanothermobacter wolfeii Strain BSEL, a CO2-Capturing Archaeon with Minimal Nutrient Requirements.</title>
        <authorList>
            <person name="Ale Enriquez F."/>
            <person name="Ahring B.K."/>
        </authorList>
    </citation>
    <scope>NUCLEOTIDE SEQUENCE [LARGE SCALE GENOMIC DNA]</scope>
    <source>
        <strain evidence="1 3">BSEL-1</strain>
    </source>
</reference>
<organism evidence="2">
    <name type="scientific">Methanothermobacter wolfeii</name>
    <name type="common">Methanobacterium wolfei</name>
    <dbReference type="NCBI Taxonomy" id="145261"/>
    <lineage>
        <taxon>Archaea</taxon>
        <taxon>Methanobacteriati</taxon>
        <taxon>Methanobacteriota</taxon>
        <taxon>Methanomada group</taxon>
        <taxon>Methanobacteria</taxon>
        <taxon>Methanobacteriales</taxon>
        <taxon>Methanobacteriaceae</taxon>
        <taxon>Methanothermobacter</taxon>
    </lineage>
</organism>
<proteinExistence type="predicted"/>
<dbReference type="Proteomes" id="UP001369247">
    <property type="component" value="Unassembled WGS sequence"/>
</dbReference>
<dbReference type="KEGG" id="mwo:MWSIV6_0746"/>
<evidence type="ECO:0000313" key="2">
    <source>
        <dbReference type="EMBL" id="UXH32432.1"/>
    </source>
</evidence>
<dbReference type="AlphaFoldDB" id="A0A9E7RW39"/>
<sequence>MKTWTLLLILLLLSLNHVSGAPWDDQAVDSTSYGIIRESHGEGDGKYWIFRPSRPGRYPVVVFIHGWAATEPLFYMAWIRHLVGRGNIVVYPRYQNLLDTGSENFTDNSAEALKDALMRIGNEYSGELFLIGHSAGGIIAVNLASRDDLPEPGAVLAVQPGVSEEGRKFENLTGIPPGTLLVVMAGDDDNITGTRDSYLIMEETPQIPSERKMFLLVRSDGPLRADHLSPLAVSDEFGVLVDNLDYSGYWKVLDILIELGGENRTLMDVDMERIQDMGNWSDGRPVQRMILLYRPGVGWMI</sequence>
<evidence type="ECO:0000313" key="1">
    <source>
        <dbReference type="EMBL" id="MEJ8543352.1"/>
    </source>
</evidence>
<dbReference type="Gene3D" id="3.40.50.1820">
    <property type="entry name" value="alpha/beta hydrolase"/>
    <property type="match status" value="1"/>
</dbReference>
<dbReference type="SUPFAM" id="SSF53474">
    <property type="entry name" value="alpha/beta-Hydrolases"/>
    <property type="match status" value="1"/>
</dbReference>
<evidence type="ECO:0000313" key="3">
    <source>
        <dbReference type="Proteomes" id="UP001369247"/>
    </source>
</evidence>
<dbReference type="PANTHER" id="PTHR33428">
    <property type="entry name" value="CHLOROPHYLLASE-2, CHLOROPLASTIC"/>
    <property type="match status" value="1"/>
</dbReference>
<dbReference type="GeneID" id="75106362"/>
<reference evidence="2" key="1">
    <citation type="submission" date="2022-09" db="EMBL/GenBank/DDBJ databases">
        <title>Characterization of three MwoI isoschizomers from sequenced genome and metagenomes.</title>
        <authorList>
            <person name="Fomenkov A."/>
            <person name="Xu S.Y."/>
            <person name="Roberts R.J."/>
        </authorList>
    </citation>
    <scope>NUCLEOTIDE SEQUENCE</scope>
    <source>
        <strain evidence="2">DSM 2970</strain>
    </source>
</reference>
<dbReference type="Proteomes" id="UP001065373">
    <property type="component" value="Chromosome"/>
</dbReference>
<dbReference type="PANTHER" id="PTHR33428:SF14">
    <property type="entry name" value="CARBOXYLESTERASE TYPE B DOMAIN-CONTAINING PROTEIN"/>
    <property type="match status" value="1"/>
</dbReference>
<accession>A0A9E7RW39</accession>
<dbReference type="RefSeq" id="WP_261599810.1">
    <property type="nucleotide sequence ID" value="NZ_CP104550.1"/>
</dbReference>
<keyword evidence="2" id="KW-0378">Hydrolase</keyword>
<name>A0A9E7RW39_METWO</name>
<dbReference type="EMBL" id="CP104550">
    <property type="protein sequence ID" value="UXH32432.1"/>
    <property type="molecule type" value="Genomic_DNA"/>
</dbReference>
<protein>
    <submittedName>
        <fullName evidence="2">Alpha/beta fold hydrolase</fullName>
    </submittedName>
</protein>
<gene>
    <name evidence="2" type="ORF">N5910_03880</name>
    <name evidence="1" type="ORF">U2150_07625</name>
</gene>
<dbReference type="InterPro" id="IPR017395">
    <property type="entry name" value="Chlorophyllase-like"/>
</dbReference>
<dbReference type="GO" id="GO:0016787">
    <property type="term" value="F:hydrolase activity"/>
    <property type="evidence" value="ECO:0007669"/>
    <property type="project" value="UniProtKB-KW"/>
</dbReference>
<dbReference type="Pfam" id="PF07224">
    <property type="entry name" value="Chlorophyllase"/>
    <property type="match status" value="1"/>
</dbReference>